<evidence type="ECO:0000313" key="1">
    <source>
        <dbReference type="Ensembl" id="ENSCWAP00000016450.1"/>
    </source>
</evidence>
<organism evidence="1 2">
    <name type="scientific">Catagonus wagneri</name>
    <name type="common">Chacoan peccary</name>
    <dbReference type="NCBI Taxonomy" id="51154"/>
    <lineage>
        <taxon>Eukaryota</taxon>
        <taxon>Metazoa</taxon>
        <taxon>Chordata</taxon>
        <taxon>Craniata</taxon>
        <taxon>Vertebrata</taxon>
        <taxon>Euteleostomi</taxon>
        <taxon>Mammalia</taxon>
        <taxon>Eutheria</taxon>
        <taxon>Laurasiatheria</taxon>
        <taxon>Artiodactyla</taxon>
        <taxon>Suina</taxon>
        <taxon>Tayassuidae</taxon>
        <taxon>Catagonus</taxon>
    </lineage>
</organism>
<accession>A0A8C3WLM6</accession>
<keyword evidence="2" id="KW-1185">Reference proteome</keyword>
<sequence length="63" mass="7170">MTVLPLFTSKNGELLTRGPACLSHLPVWLAGRERTRMLKEEAGWDLHFKTWGKKNAIMLFTVA</sequence>
<reference evidence="1" key="1">
    <citation type="submission" date="2025-08" db="UniProtKB">
        <authorList>
            <consortium name="Ensembl"/>
        </authorList>
    </citation>
    <scope>IDENTIFICATION</scope>
</reference>
<evidence type="ECO:0000313" key="2">
    <source>
        <dbReference type="Proteomes" id="UP000694540"/>
    </source>
</evidence>
<name>A0A8C3WLM6_9CETA</name>
<reference evidence="1" key="2">
    <citation type="submission" date="2025-09" db="UniProtKB">
        <authorList>
            <consortium name="Ensembl"/>
        </authorList>
    </citation>
    <scope>IDENTIFICATION</scope>
</reference>
<protein>
    <submittedName>
        <fullName evidence="1">Uncharacterized protein</fullName>
    </submittedName>
</protein>
<dbReference type="AlphaFoldDB" id="A0A8C3WLM6"/>
<dbReference type="Proteomes" id="UP000694540">
    <property type="component" value="Unplaced"/>
</dbReference>
<proteinExistence type="predicted"/>
<dbReference type="Ensembl" id="ENSCWAT00000017847.1">
    <property type="protein sequence ID" value="ENSCWAP00000016450.1"/>
    <property type="gene ID" value="ENSCWAG00000012723.1"/>
</dbReference>